<organism evidence="2 3">
    <name type="scientific">Synaphobranchus kaupii</name>
    <name type="common">Kaup's arrowtooth eel</name>
    <dbReference type="NCBI Taxonomy" id="118154"/>
    <lineage>
        <taxon>Eukaryota</taxon>
        <taxon>Metazoa</taxon>
        <taxon>Chordata</taxon>
        <taxon>Craniata</taxon>
        <taxon>Vertebrata</taxon>
        <taxon>Euteleostomi</taxon>
        <taxon>Actinopterygii</taxon>
        <taxon>Neopterygii</taxon>
        <taxon>Teleostei</taxon>
        <taxon>Anguilliformes</taxon>
        <taxon>Synaphobranchidae</taxon>
        <taxon>Synaphobranchus</taxon>
    </lineage>
</organism>
<dbReference type="Proteomes" id="UP001152622">
    <property type="component" value="Chromosome 15"/>
</dbReference>
<gene>
    <name evidence="2" type="ORF">SKAU_G00336170</name>
</gene>
<evidence type="ECO:0000313" key="3">
    <source>
        <dbReference type="Proteomes" id="UP001152622"/>
    </source>
</evidence>
<name>A0A9Q1IIZ5_SYNKA</name>
<evidence type="ECO:0000256" key="1">
    <source>
        <dbReference type="SAM" id="MobiDB-lite"/>
    </source>
</evidence>
<comment type="caution">
    <text evidence="2">The sequence shown here is derived from an EMBL/GenBank/DDBJ whole genome shotgun (WGS) entry which is preliminary data.</text>
</comment>
<reference evidence="2" key="1">
    <citation type="journal article" date="2023" name="Science">
        <title>Genome structures resolve the early diversification of teleost fishes.</title>
        <authorList>
            <person name="Parey E."/>
            <person name="Louis A."/>
            <person name="Montfort J."/>
            <person name="Bouchez O."/>
            <person name="Roques C."/>
            <person name="Iampietro C."/>
            <person name="Lluch J."/>
            <person name="Castinel A."/>
            <person name="Donnadieu C."/>
            <person name="Desvignes T."/>
            <person name="Floi Bucao C."/>
            <person name="Jouanno E."/>
            <person name="Wen M."/>
            <person name="Mejri S."/>
            <person name="Dirks R."/>
            <person name="Jansen H."/>
            <person name="Henkel C."/>
            <person name="Chen W.J."/>
            <person name="Zahm M."/>
            <person name="Cabau C."/>
            <person name="Klopp C."/>
            <person name="Thompson A.W."/>
            <person name="Robinson-Rechavi M."/>
            <person name="Braasch I."/>
            <person name="Lecointre G."/>
            <person name="Bobe J."/>
            <person name="Postlethwait J.H."/>
            <person name="Berthelot C."/>
            <person name="Roest Crollius H."/>
            <person name="Guiguen Y."/>
        </authorList>
    </citation>
    <scope>NUCLEOTIDE SEQUENCE</scope>
    <source>
        <tissue evidence="2">Blood</tissue>
    </source>
</reference>
<dbReference type="EMBL" id="JAINUF010000015">
    <property type="protein sequence ID" value="KAJ8341326.1"/>
    <property type="molecule type" value="Genomic_DNA"/>
</dbReference>
<proteinExistence type="predicted"/>
<sequence length="134" mass="14312">MKCAVRSPQLIGCTAEQKAAETAFLRRVIKSVDGALVTGGTLHALSLCSAHAGESGHSWDPRRTPSAQVRLGGPPGRRAQTVASVFFRAFGPNRPAHSSLRQQNRGLLPESRITELLSGTGPLSHLQWASFSTQ</sequence>
<evidence type="ECO:0000313" key="2">
    <source>
        <dbReference type="EMBL" id="KAJ8341326.1"/>
    </source>
</evidence>
<protein>
    <submittedName>
        <fullName evidence="2">Uncharacterized protein</fullName>
    </submittedName>
</protein>
<accession>A0A9Q1IIZ5</accession>
<keyword evidence="3" id="KW-1185">Reference proteome</keyword>
<feature type="region of interest" description="Disordered" evidence="1">
    <location>
        <begin position="54"/>
        <end position="76"/>
    </location>
</feature>
<dbReference type="AlphaFoldDB" id="A0A9Q1IIZ5"/>